<evidence type="ECO:0000313" key="6">
    <source>
        <dbReference type="Proteomes" id="UP000812966"/>
    </source>
</evidence>
<organism evidence="5 6">
    <name type="scientific">Filobasidium floriforme</name>
    <dbReference type="NCBI Taxonomy" id="5210"/>
    <lineage>
        <taxon>Eukaryota</taxon>
        <taxon>Fungi</taxon>
        <taxon>Dikarya</taxon>
        <taxon>Basidiomycota</taxon>
        <taxon>Agaricomycotina</taxon>
        <taxon>Tremellomycetes</taxon>
        <taxon>Filobasidiales</taxon>
        <taxon>Filobasidiaceae</taxon>
        <taxon>Filobasidium</taxon>
    </lineage>
</organism>
<dbReference type="SUPFAM" id="SSF50249">
    <property type="entry name" value="Nucleic acid-binding proteins"/>
    <property type="match status" value="1"/>
</dbReference>
<evidence type="ECO:0000256" key="4">
    <source>
        <dbReference type="SAM" id="MobiDB-lite"/>
    </source>
</evidence>
<dbReference type="InterPro" id="IPR012340">
    <property type="entry name" value="NA-bd_OB-fold"/>
</dbReference>
<protein>
    <recommendedName>
        <fullName evidence="7">DNA-directed RNA polymerases I, II, and III subunit RPABC3</fullName>
    </recommendedName>
</protein>
<name>A0A8K0JGK9_9TREE</name>
<feature type="compositionally biased region" description="Basic and acidic residues" evidence="4">
    <location>
        <begin position="89"/>
        <end position="98"/>
    </location>
</feature>
<evidence type="ECO:0000256" key="2">
    <source>
        <dbReference type="ARBA" id="ARBA00008912"/>
    </source>
</evidence>
<comment type="subcellular location">
    <subcellularLocation>
        <location evidence="1">Nucleus</location>
    </subcellularLocation>
</comment>
<keyword evidence="6" id="KW-1185">Reference proteome</keyword>
<evidence type="ECO:0000256" key="3">
    <source>
        <dbReference type="ARBA" id="ARBA00023242"/>
    </source>
</evidence>
<dbReference type="FunFam" id="2.40.50.140:FF:000191">
    <property type="entry name" value="DNA-directed RNA polymerases I, II, and III subunit RPABC3"/>
    <property type="match status" value="1"/>
</dbReference>
<dbReference type="PANTHER" id="PTHR10917:SF0">
    <property type="entry name" value="DNA-DIRECTED RNA POLYMERASES I, II, AND III SUBUNIT RPABC3"/>
    <property type="match status" value="1"/>
</dbReference>
<dbReference type="EMBL" id="JABELV010000159">
    <property type="protein sequence ID" value="KAG7529025.1"/>
    <property type="molecule type" value="Genomic_DNA"/>
</dbReference>
<accession>A0A8K0JGK9</accession>
<dbReference type="GO" id="GO:0003899">
    <property type="term" value="F:DNA-directed RNA polymerase activity"/>
    <property type="evidence" value="ECO:0007669"/>
    <property type="project" value="InterPro"/>
</dbReference>
<dbReference type="Pfam" id="PF03870">
    <property type="entry name" value="RNA_pol_Rpb8"/>
    <property type="match status" value="1"/>
</dbReference>
<evidence type="ECO:0008006" key="7">
    <source>
        <dbReference type="Google" id="ProtNLM"/>
    </source>
</evidence>
<dbReference type="GO" id="GO:0005666">
    <property type="term" value="C:RNA polymerase III complex"/>
    <property type="evidence" value="ECO:0007669"/>
    <property type="project" value="TreeGrafter"/>
</dbReference>
<comment type="similarity">
    <text evidence="2">Belongs to the eukaryotic RPB8 RNA polymerase subunit family.</text>
</comment>
<dbReference type="Proteomes" id="UP000812966">
    <property type="component" value="Unassembled WGS sequence"/>
</dbReference>
<reference evidence="5" key="1">
    <citation type="submission" date="2020-04" db="EMBL/GenBank/DDBJ databases">
        <title>Analysis of mating type loci in Filobasidium floriforme.</title>
        <authorList>
            <person name="Nowrousian M."/>
        </authorList>
    </citation>
    <scope>NUCLEOTIDE SEQUENCE</scope>
    <source>
        <strain evidence="5">CBS 6242</strain>
    </source>
</reference>
<keyword evidence="3" id="KW-0539">Nucleus</keyword>
<evidence type="ECO:0000256" key="1">
    <source>
        <dbReference type="ARBA" id="ARBA00004123"/>
    </source>
</evidence>
<dbReference type="PIRSF" id="PIRSF000779">
    <property type="entry name" value="RNA_pol_Rpb8"/>
    <property type="match status" value="1"/>
</dbReference>
<comment type="caution">
    <text evidence="5">The sequence shown here is derived from an EMBL/GenBank/DDBJ whole genome shotgun (WGS) entry which is preliminary data.</text>
</comment>
<dbReference type="AlphaFoldDB" id="A0A8K0JGK9"/>
<dbReference type="GO" id="GO:0006351">
    <property type="term" value="P:DNA-templated transcription"/>
    <property type="evidence" value="ECO:0007669"/>
    <property type="project" value="InterPro"/>
</dbReference>
<proteinExistence type="inferred from homology"/>
<dbReference type="GO" id="GO:0005665">
    <property type="term" value="C:RNA polymerase II, core complex"/>
    <property type="evidence" value="ECO:0007669"/>
    <property type="project" value="TreeGrafter"/>
</dbReference>
<gene>
    <name evidence="5" type="ORF">FFLO_05818</name>
</gene>
<evidence type="ECO:0000313" key="5">
    <source>
        <dbReference type="EMBL" id="KAG7529025.1"/>
    </source>
</evidence>
<dbReference type="Gene3D" id="2.40.50.140">
    <property type="entry name" value="Nucleic acid-binding proteins"/>
    <property type="match status" value="1"/>
</dbReference>
<dbReference type="PANTHER" id="PTHR10917">
    <property type="entry name" value="DNA-DIRECTED RNA POLYMERASES I, II, AND III SUBUNIT RPABC3"/>
    <property type="match status" value="1"/>
</dbReference>
<dbReference type="GO" id="GO:0005736">
    <property type="term" value="C:RNA polymerase I complex"/>
    <property type="evidence" value="ECO:0007669"/>
    <property type="project" value="TreeGrafter"/>
</dbReference>
<feature type="region of interest" description="Disordered" evidence="4">
    <location>
        <begin position="70"/>
        <end position="98"/>
    </location>
</feature>
<sequence length="167" mass="18767">MSGRSNILFTDKFQVKEIDKDGKKFDRVSRMTSNPSQRGLSLTLDYANEFIQFKPQEYFTMTLATSLHEDGDDEEVAGGSSGAAGGPDEASKKVTKREMWRGGDEGLAEQYEYVMHGKIYKFDETRSGENSTTAYLSFGGLLMALRGSYRHLQELVIGENVYLLIKH</sequence>
<dbReference type="SMART" id="SM00658">
    <property type="entry name" value="RPOL8c"/>
    <property type="match status" value="1"/>
</dbReference>
<dbReference type="InterPro" id="IPR005570">
    <property type="entry name" value="RPABC3"/>
</dbReference>